<dbReference type="Gene3D" id="3.40.50.2300">
    <property type="match status" value="1"/>
</dbReference>
<dbReference type="GO" id="GO:0009245">
    <property type="term" value="P:lipid A biosynthetic process"/>
    <property type="evidence" value="ECO:0007669"/>
    <property type="project" value="UniProtKB-UniRule"/>
</dbReference>
<evidence type="ECO:0000256" key="12">
    <source>
        <dbReference type="ARBA" id="ARBA00022840"/>
    </source>
</evidence>
<dbReference type="Gene3D" id="3.30.230.20">
    <property type="entry name" value="lpxc deacetylase, domain 1"/>
    <property type="match status" value="1"/>
</dbReference>
<dbReference type="InterPro" id="IPR011334">
    <property type="entry name" value="UDP-acyl_GlcNac_deAcase_C"/>
</dbReference>
<keyword evidence="14" id="KW-0805">Transcription regulation</keyword>
<evidence type="ECO:0000256" key="13">
    <source>
        <dbReference type="ARBA" id="ARBA00023012"/>
    </source>
</evidence>
<proteinExistence type="inferred from homology"/>
<evidence type="ECO:0000256" key="6">
    <source>
        <dbReference type="ARBA" id="ARBA00022553"/>
    </source>
</evidence>
<dbReference type="GO" id="GO:0006355">
    <property type="term" value="P:regulation of DNA-templated transcription"/>
    <property type="evidence" value="ECO:0007669"/>
    <property type="project" value="InterPro"/>
</dbReference>
<evidence type="ECO:0000256" key="5">
    <source>
        <dbReference type="ARBA" id="ARBA00022516"/>
    </source>
</evidence>
<dbReference type="InterPro" id="IPR058031">
    <property type="entry name" value="AAA_lid_NorR"/>
</dbReference>
<dbReference type="Gene3D" id="1.10.8.60">
    <property type="match status" value="1"/>
</dbReference>
<feature type="active site" description="Proton donor" evidence="18">
    <location>
        <position position="689"/>
    </location>
</feature>
<gene>
    <name evidence="18 22" type="primary">lpxC</name>
    <name evidence="22" type="ORF">ENV54_02660</name>
</gene>
<keyword evidence="9" id="KW-0547">Nucleotide-binding</keyword>
<sequence length="706" mass="77970">MKKGRILVVDDQEQIIESLTEILSDENHEVLTARDGQEAIHIVQSDSPDVVFLDIWIPGIDGMQTLKAIKRIDPDCAVVMMSGHGTIETAVKAIKLGATDYLEKPLNLEDVLHLVDKAISGRSTAKRTRESRTNDPGVIIGTSHLAQELKKAVDEAVHAAYNVWFVGEKGTGKEFLARVVHHQGGKDRNTLVKLRCGTLSPENIEDVMLACRTRLPLAENARKGPGTFLLVRVDKLQEPLYETFSEMILSFGSQACDNGAPHWRSRLRLICTSLLEPSDLVKHHGFPERLADMLGQKTIRVPSLRDRREDVPLLVQHFLEEAASEFDRHLVGVDDEAMKRLCEYSWPGNIKELKILIEHVAMTAAGPYIQVHDLLIPKDGYSQSIDVQERVPFSAAAVAGPQNSAPLIAENSQQASWQPLAKHVAPADLHLQKTLRGRVVMYGQGLHSGVKTGLTISPMPPSTGIVFGHITSGGTVPALLSYVESTDFSTSLKKNGLLARTIEHLMAVFHVYGLTNLLVKISGEVPIMDGSAVDFCGLVESAEIITQDETIAPIRIAEPMELPMAPGSSKSLRVEPSDCLEIDYFLEYPPPVGAMRMVFRCESPDLFKTEIAPARTFGFVKDMRMMDEMGLAGGGRLSNVVLLDDEKVINPPLRFPDEFVRHKILDIIGDFYLLGRPFIGKIIAKLTGHSENIAMLKIINEKMRIV</sequence>
<evidence type="ECO:0000256" key="4">
    <source>
        <dbReference type="ARBA" id="ARBA00012745"/>
    </source>
</evidence>
<dbReference type="EMBL" id="DTGT01000086">
    <property type="protein sequence ID" value="HGH60183.1"/>
    <property type="molecule type" value="Genomic_DNA"/>
</dbReference>
<dbReference type="SUPFAM" id="SSF54211">
    <property type="entry name" value="Ribosomal protein S5 domain 2-like"/>
    <property type="match status" value="2"/>
</dbReference>
<evidence type="ECO:0000256" key="19">
    <source>
        <dbReference type="PROSITE-ProRule" id="PRU00169"/>
    </source>
</evidence>
<evidence type="ECO:0000256" key="8">
    <source>
        <dbReference type="ARBA" id="ARBA00022723"/>
    </source>
</evidence>
<feature type="binding site" evidence="18">
    <location>
        <position position="504"/>
    </location>
    <ligand>
        <name>Zn(2+)</name>
        <dbReference type="ChEBI" id="CHEBI:29105"/>
    </ligand>
</feature>
<keyword evidence="11 18" id="KW-0862">Zinc</keyword>
<dbReference type="SUPFAM" id="SSF52172">
    <property type="entry name" value="CheY-like"/>
    <property type="match status" value="1"/>
</dbReference>
<comment type="caution">
    <text evidence="22">The sequence shown here is derived from an EMBL/GenBank/DDBJ whole genome shotgun (WGS) entry which is preliminary data.</text>
</comment>
<keyword evidence="7 18" id="KW-0441">Lipid A biosynthesis</keyword>
<dbReference type="PANTHER" id="PTHR33694:SF1">
    <property type="entry name" value="UDP-3-O-ACYL-N-ACETYLGLUCOSAMINE DEACETYLASE 1, MITOCHONDRIAL-RELATED"/>
    <property type="match status" value="1"/>
</dbReference>
<dbReference type="AlphaFoldDB" id="A0A7C4AQU7"/>
<reference evidence="22" key="1">
    <citation type="journal article" date="2020" name="mSystems">
        <title>Genome- and Community-Level Interaction Insights into Carbon Utilization and Element Cycling Functions of Hydrothermarchaeota in Hydrothermal Sediment.</title>
        <authorList>
            <person name="Zhou Z."/>
            <person name="Liu Y."/>
            <person name="Xu W."/>
            <person name="Pan J."/>
            <person name="Luo Z.H."/>
            <person name="Li M."/>
        </authorList>
    </citation>
    <scope>NUCLEOTIDE SEQUENCE [LARGE SCALE GENOMIC DNA]</scope>
    <source>
        <strain evidence="22">SpSt-769</strain>
    </source>
</reference>
<dbReference type="GO" id="GO:0000160">
    <property type="term" value="P:phosphorelay signal transduction system"/>
    <property type="evidence" value="ECO:0007669"/>
    <property type="project" value="UniProtKB-KW"/>
</dbReference>
<dbReference type="SUPFAM" id="SSF52540">
    <property type="entry name" value="P-loop containing nucleoside triphosphate hydrolases"/>
    <property type="match status" value="1"/>
</dbReference>
<keyword evidence="8 18" id="KW-0479">Metal-binding</keyword>
<evidence type="ECO:0000256" key="18">
    <source>
        <dbReference type="HAMAP-Rule" id="MF_00388"/>
    </source>
</evidence>
<evidence type="ECO:0000256" key="1">
    <source>
        <dbReference type="ARBA" id="ARBA00001947"/>
    </source>
</evidence>
<dbReference type="SMART" id="SM00448">
    <property type="entry name" value="REC"/>
    <property type="match status" value="1"/>
</dbReference>
<dbReference type="InterPro" id="IPR011006">
    <property type="entry name" value="CheY-like_superfamily"/>
</dbReference>
<dbReference type="Pfam" id="PF14532">
    <property type="entry name" value="Sigma54_activ_2"/>
    <property type="match status" value="1"/>
</dbReference>
<feature type="domain" description="Sigma-54 factor interaction" evidence="20">
    <location>
        <begin position="139"/>
        <end position="362"/>
    </location>
</feature>
<dbReference type="UniPathway" id="UPA00359">
    <property type="reaction ID" value="UER00478"/>
</dbReference>
<protein>
    <recommendedName>
        <fullName evidence="4 18">UDP-3-O-acyl-N-acetylglucosamine deacetylase</fullName>
        <shortName evidence="18">UDP-3-O-acyl-GlcNAc deacetylase</shortName>
        <ecNumber evidence="4 18">3.5.1.108</ecNumber>
    </recommendedName>
    <alternativeName>
        <fullName evidence="18">UDP-3-O-[R-3-hydroxymyristoyl]-N-acetylglucosamine deacetylase</fullName>
    </alternativeName>
</protein>
<comment type="cofactor">
    <cofactor evidence="1 18">
        <name>Zn(2+)</name>
        <dbReference type="ChEBI" id="CHEBI:29105"/>
    </cofactor>
</comment>
<comment type="similarity">
    <text evidence="18">Belongs to the LpxC family.</text>
</comment>
<evidence type="ECO:0000256" key="2">
    <source>
        <dbReference type="ARBA" id="ARBA00002923"/>
    </source>
</evidence>
<comment type="function">
    <text evidence="2 18">Catalyzes the hydrolysis of UDP-3-O-myristoyl-N-acetylglucosamine to form UDP-3-O-myristoylglucosamine and acetate, the committed step in lipid A biosynthesis.</text>
</comment>
<keyword evidence="13" id="KW-0902">Two-component regulatory system</keyword>
<dbReference type="InterPro" id="IPR001789">
    <property type="entry name" value="Sig_transdc_resp-reg_receiver"/>
</dbReference>
<evidence type="ECO:0000256" key="15">
    <source>
        <dbReference type="ARBA" id="ARBA00023098"/>
    </source>
</evidence>
<dbReference type="GO" id="GO:0016020">
    <property type="term" value="C:membrane"/>
    <property type="evidence" value="ECO:0007669"/>
    <property type="project" value="GOC"/>
</dbReference>
<feature type="binding site" evidence="18">
    <location>
        <position position="662"/>
    </location>
    <ligand>
        <name>Zn(2+)</name>
        <dbReference type="ChEBI" id="CHEBI:29105"/>
    </ligand>
</feature>
<dbReference type="PROSITE" id="PS50045">
    <property type="entry name" value="SIGMA54_INTERACT_4"/>
    <property type="match status" value="1"/>
</dbReference>
<feature type="binding site" evidence="18">
    <location>
        <position position="666"/>
    </location>
    <ligand>
        <name>Zn(2+)</name>
        <dbReference type="ChEBI" id="CHEBI:29105"/>
    </ligand>
</feature>
<keyword evidence="6 19" id="KW-0597">Phosphoprotein</keyword>
<dbReference type="Pfam" id="PF03331">
    <property type="entry name" value="LpxC"/>
    <property type="match status" value="1"/>
</dbReference>
<dbReference type="GO" id="GO:0103117">
    <property type="term" value="F:UDP-3-O-acyl-N-acetylglucosamine deacetylase activity"/>
    <property type="evidence" value="ECO:0007669"/>
    <property type="project" value="UniProtKB-UniRule"/>
</dbReference>
<comment type="pathway">
    <text evidence="3 18">Glycolipid biosynthesis; lipid IV(A) biosynthesis; lipid IV(A) from (3R)-3-hydroxytetradecanoyl-[acyl-carrier-protein] and UDP-N-acetyl-alpha-D-glucosamine: step 2/6.</text>
</comment>
<dbReference type="CDD" id="cd17550">
    <property type="entry name" value="REC_NtrX-like"/>
    <property type="match status" value="1"/>
</dbReference>
<dbReference type="InterPro" id="IPR020568">
    <property type="entry name" value="Ribosomal_Su5_D2-typ_SF"/>
</dbReference>
<evidence type="ECO:0000256" key="17">
    <source>
        <dbReference type="ARBA" id="ARBA00024535"/>
    </source>
</evidence>
<dbReference type="Gene3D" id="3.30.1700.10">
    <property type="entry name" value="lpxc deacetylase, domain 2"/>
    <property type="match status" value="1"/>
</dbReference>
<dbReference type="EC" id="3.5.1.108" evidence="4 18"/>
<keyword evidence="12" id="KW-0067">ATP-binding</keyword>
<evidence type="ECO:0000256" key="14">
    <source>
        <dbReference type="ARBA" id="ARBA00023015"/>
    </source>
</evidence>
<dbReference type="InterPro" id="IPR027417">
    <property type="entry name" value="P-loop_NTPase"/>
</dbReference>
<evidence type="ECO:0000256" key="9">
    <source>
        <dbReference type="ARBA" id="ARBA00022741"/>
    </source>
</evidence>
<dbReference type="FunFam" id="3.40.50.2300:FF:000018">
    <property type="entry name" value="DNA-binding transcriptional regulator NtrC"/>
    <property type="match status" value="1"/>
</dbReference>
<keyword evidence="10 18" id="KW-0378">Hydrolase</keyword>
<keyword evidence="5 18" id="KW-0444">Lipid biosynthesis</keyword>
<feature type="domain" description="Response regulatory" evidence="21">
    <location>
        <begin position="5"/>
        <end position="119"/>
    </location>
</feature>
<dbReference type="GO" id="GO:0005524">
    <property type="term" value="F:ATP binding"/>
    <property type="evidence" value="ECO:0007669"/>
    <property type="project" value="InterPro"/>
</dbReference>
<dbReference type="InterPro" id="IPR015870">
    <property type="entry name" value="UDP-acyl_N-AcGlcN_deAcase_N"/>
</dbReference>
<dbReference type="NCBIfam" id="TIGR00325">
    <property type="entry name" value="lpxC"/>
    <property type="match status" value="1"/>
</dbReference>
<keyword evidence="15 18" id="KW-0443">Lipid metabolism</keyword>
<keyword evidence="16" id="KW-0804">Transcription</keyword>
<organism evidence="22">
    <name type="scientific">Desulfomonile tiedjei</name>
    <dbReference type="NCBI Taxonomy" id="2358"/>
    <lineage>
        <taxon>Bacteria</taxon>
        <taxon>Pseudomonadati</taxon>
        <taxon>Thermodesulfobacteriota</taxon>
        <taxon>Desulfomonilia</taxon>
        <taxon>Desulfomonilales</taxon>
        <taxon>Desulfomonilaceae</taxon>
        <taxon>Desulfomonile</taxon>
    </lineage>
</organism>
<evidence type="ECO:0000256" key="11">
    <source>
        <dbReference type="ARBA" id="ARBA00022833"/>
    </source>
</evidence>
<dbReference type="HAMAP" id="MF_00388">
    <property type="entry name" value="LpxC"/>
    <property type="match status" value="1"/>
</dbReference>
<evidence type="ECO:0000256" key="10">
    <source>
        <dbReference type="ARBA" id="ARBA00022801"/>
    </source>
</evidence>
<name>A0A7C4AQU7_9BACT</name>
<dbReference type="GO" id="GO:0046872">
    <property type="term" value="F:metal ion binding"/>
    <property type="evidence" value="ECO:0007669"/>
    <property type="project" value="UniProtKB-KW"/>
</dbReference>
<dbReference type="Gene3D" id="3.40.50.300">
    <property type="entry name" value="P-loop containing nucleotide triphosphate hydrolases"/>
    <property type="match status" value="1"/>
</dbReference>
<dbReference type="Pfam" id="PF00072">
    <property type="entry name" value="Response_reg"/>
    <property type="match status" value="1"/>
</dbReference>
<feature type="modified residue" description="4-aspartylphosphate" evidence="19">
    <location>
        <position position="54"/>
    </location>
</feature>
<accession>A0A7C4AQU7</accession>
<dbReference type="Pfam" id="PF25601">
    <property type="entry name" value="AAA_lid_14"/>
    <property type="match status" value="1"/>
</dbReference>
<dbReference type="InterPro" id="IPR004463">
    <property type="entry name" value="UDP-acyl_GlcNac_deAcase"/>
</dbReference>
<dbReference type="PANTHER" id="PTHR33694">
    <property type="entry name" value="UDP-3-O-ACYL-N-ACETYLGLUCOSAMINE DEACETYLASE 1, MITOCHONDRIAL-RELATED"/>
    <property type="match status" value="1"/>
</dbReference>
<dbReference type="InterPro" id="IPR002078">
    <property type="entry name" value="Sigma_54_int"/>
</dbReference>
<evidence type="ECO:0000259" key="20">
    <source>
        <dbReference type="PROSITE" id="PS50045"/>
    </source>
</evidence>
<evidence type="ECO:0000259" key="21">
    <source>
        <dbReference type="PROSITE" id="PS50110"/>
    </source>
</evidence>
<comment type="catalytic activity">
    <reaction evidence="17 18">
        <text>a UDP-3-O-[(3R)-3-hydroxyacyl]-N-acetyl-alpha-D-glucosamine + H2O = a UDP-3-O-[(3R)-3-hydroxyacyl]-alpha-D-glucosamine + acetate</text>
        <dbReference type="Rhea" id="RHEA:67816"/>
        <dbReference type="ChEBI" id="CHEBI:15377"/>
        <dbReference type="ChEBI" id="CHEBI:30089"/>
        <dbReference type="ChEBI" id="CHEBI:137740"/>
        <dbReference type="ChEBI" id="CHEBI:173225"/>
        <dbReference type="EC" id="3.5.1.108"/>
    </reaction>
</comment>
<evidence type="ECO:0000256" key="16">
    <source>
        <dbReference type="ARBA" id="ARBA00023163"/>
    </source>
</evidence>
<evidence type="ECO:0000313" key="22">
    <source>
        <dbReference type="EMBL" id="HGH60183.1"/>
    </source>
</evidence>
<evidence type="ECO:0000256" key="3">
    <source>
        <dbReference type="ARBA" id="ARBA00005002"/>
    </source>
</evidence>
<evidence type="ECO:0000256" key="7">
    <source>
        <dbReference type="ARBA" id="ARBA00022556"/>
    </source>
</evidence>
<dbReference type="PROSITE" id="PS50110">
    <property type="entry name" value="RESPONSE_REGULATORY"/>
    <property type="match status" value="1"/>
</dbReference>